<evidence type="ECO:0000256" key="2">
    <source>
        <dbReference type="ARBA" id="ARBA00009085"/>
    </source>
</evidence>
<keyword evidence="5" id="KW-0833">Ubl conjugation pathway</keyword>
<feature type="region of interest" description="Disordered" evidence="8">
    <location>
        <begin position="541"/>
        <end position="674"/>
    </location>
</feature>
<feature type="domain" description="USP" evidence="9">
    <location>
        <begin position="71"/>
        <end position="497"/>
    </location>
</feature>
<feature type="region of interest" description="Disordered" evidence="8">
    <location>
        <begin position="189"/>
        <end position="213"/>
    </location>
</feature>
<protein>
    <recommendedName>
        <fullName evidence="3">ubiquitinyl hydrolase 1</fullName>
        <ecNumber evidence="3">3.4.19.12</ecNumber>
    </recommendedName>
</protein>
<evidence type="ECO:0000256" key="7">
    <source>
        <dbReference type="ARBA" id="ARBA00022807"/>
    </source>
</evidence>
<keyword evidence="4" id="KW-0645">Protease</keyword>
<reference evidence="10" key="1">
    <citation type="journal article" date="2020" name="Stud. Mycol.">
        <title>101 Dothideomycetes genomes: a test case for predicting lifestyles and emergence of pathogens.</title>
        <authorList>
            <person name="Haridas S."/>
            <person name="Albert R."/>
            <person name="Binder M."/>
            <person name="Bloem J."/>
            <person name="Labutti K."/>
            <person name="Salamov A."/>
            <person name="Andreopoulos B."/>
            <person name="Baker S."/>
            <person name="Barry K."/>
            <person name="Bills G."/>
            <person name="Bluhm B."/>
            <person name="Cannon C."/>
            <person name="Castanera R."/>
            <person name="Culley D."/>
            <person name="Daum C."/>
            <person name="Ezra D."/>
            <person name="Gonzalez J."/>
            <person name="Henrissat B."/>
            <person name="Kuo A."/>
            <person name="Liang C."/>
            <person name="Lipzen A."/>
            <person name="Lutzoni F."/>
            <person name="Magnuson J."/>
            <person name="Mondo S."/>
            <person name="Nolan M."/>
            <person name="Ohm R."/>
            <person name="Pangilinan J."/>
            <person name="Park H.-J."/>
            <person name="Ramirez L."/>
            <person name="Alfaro M."/>
            <person name="Sun H."/>
            <person name="Tritt A."/>
            <person name="Yoshinaga Y."/>
            <person name="Zwiers L.-H."/>
            <person name="Turgeon B."/>
            <person name="Goodwin S."/>
            <person name="Spatafora J."/>
            <person name="Crous P."/>
            <person name="Grigoriev I."/>
        </authorList>
    </citation>
    <scope>NUCLEOTIDE SEQUENCE</scope>
    <source>
        <strain evidence="10">CBS 675.92</strain>
    </source>
</reference>
<dbReference type="EC" id="3.4.19.12" evidence="3"/>
<dbReference type="PROSITE" id="PS50235">
    <property type="entry name" value="USP_3"/>
    <property type="match status" value="1"/>
</dbReference>
<evidence type="ECO:0000256" key="8">
    <source>
        <dbReference type="SAM" id="MobiDB-lite"/>
    </source>
</evidence>
<proteinExistence type="inferred from homology"/>
<keyword evidence="11" id="KW-1185">Reference proteome</keyword>
<dbReference type="SUPFAM" id="SSF54001">
    <property type="entry name" value="Cysteine proteinases"/>
    <property type="match status" value="1"/>
</dbReference>
<dbReference type="InterPro" id="IPR038765">
    <property type="entry name" value="Papain-like_cys_pep_sf"/>
</dbReference>
<dbReference type="PANTHER" id="PTHR24006:SF888">
    <property type="entry name" value="UBIQUITIN CARBOXYL-TERMINAL HYDROLASE 30"/>
    <property type="match status" value="1"/>
</dbReference>
<evidence type="ECO:0000259" key="9">
    <source>
        <dbReference type="PROSITE" id="PS50235"/>
    </source>
</evidence>
<sequence>MAGEKIGMLRLVGATSSAEESPEDGAQTTVMQRGGNVLGTLFGLKGANLLQKGVRGIRSLSMSTGSSETPPGLGNFDNSCFQNSVIQGLAALPSLREYLSKTVAQNTSLDTDTTNGALSDIIRQLSNPNHSGGHFWIRGKLKNMSTFQQQDAQEYYSKILDALDKEVQTASNSMRRFSSSWSEVAKSLGGVGTTTSDEKVAPEEQVSEQPTIMPNPLDGLLAQRVGCINCGYTEGLQLIPFNCLTVSLGGSSMYDIRDCLDEYTTLEHIEGVECAKCTLLRYRDTIAGLAAKSEMYASKLQAIEEALEDDDFDDKTIVKKFNILKKNWTTTTKSKQAVIARAPKALVMHVNRSIFDEWSGYQRKNEAHVSYPAILDLGNWCLGKRPSETNAPDNATEEWPRDPKKSMLGDASAEVSDSPFQYRLRAAVTHSGTHGSGHYVCFRPHPKKPTLHEDEDGEIEEQGVGEQWWRFSDESVWPVAEEQAHQGNVFMLFYERIDEPLSMVRDDTITSLIAHPMAEDLPLPPSDIVSAANTIDTTAVDIPLPEDSDDEFSLPELASANTPTPPLSIAEPTTPIAHSPTPPHEPTELSTSAYPTPPPETPPTEQPSATPSEADSDGTQDTHSTTMTSEDEATVTFDASQLKLSPRLHLMRTAGDSPARGRGNRTSLPMVTAT</sequence>
<feature type="region of interest" description="Disordered" evidence="8">
    <location>
        <begin position="388"/>
        <end position="410"/>
    </location>
</feature>
<evidence type="ECO:0000256" key="4">
    <source>
        <dbReference type="ARBA" id="ARBA00022670"/>
    </source>
</evidence>
<evidence type="ECO:0000256" key="6">
    <source>
        <dbReference type="ARBA" id="ARBA00022801"/>
    </source>
</evidence>
<dbReference type="GO" id="GO:0016579">
    <property type="term" value="P:protein deubiquitination"/>
    <property type="evidence" value="ECO:0007669"/>
    <property type="project" value="InterPro"/>
</dbReference>
<accession>A0A6A5U9G3</accession>
<dbReference type="EMBL" id="ML976988">
    <property type="protein sequence ID" value="KAF1957757.1"/>
    <property type="molecule type" value="Genomic_DNA"/>
</dbReference>
<dbReference type="GO" id="GO:0006508">
    <property type="term" value="P:proteolysis"/>
    <property type="evidence" value="ECO:0007669"/>
    <property type="project" value="UniProtKB-KW"/>
</dbReference>
<keyword evidence="7" id="KW-0788">Thiol protease</keyword>
<dbReference type="GO" id="GO:0005829">
    <property type="term" value="C:cytosol"/>
    <property type="evidence" value="ECO:0007669"/>
    <property type="project" value="TreeGrafter"/>
</dbReference>
<organism evidence="10 11">
    <name type="scientific">Byssothecium circinans</name>
    <dbReference type="NCBI Taxonomy" id="147558"/>
    <lineage>
        <taxon>Eukaryota</taxon>
        <taxon>Fungi</taxon>
        <taxon>Dikarya</taxon>
        <taxon>Ascomycota</taxon>
        <taxon>Pezizomycotina</taxon>
        <taxon>Dothideomycetes</taxon>
        <taxon>Pleosporomycetidae</taxon>
        <taxon>Pleosporales</taxon>
        <taxon>Massarineae</taxon>
        <taxon>Massarinaceae</taxon>
        <taxon>Byssothecium</taxon>
    </lineage>
</organism>
<feature type="compositionally biased region" description="Polar residues" evidence="8">
    <location>
        <begin position="664"/>
        <end position="674"/>
    </location>
</feature>
<dbReference type="InterPro" id="IPR028889">
    <property type="entry name" value="USP"/>
</dbReference>
<feature type="compositionally biased region" description="Polar residues" evidence="8">
    <location>
        <begin position="617"/>
        <end position="628"/>
    </location>
</feature>
<evidence type="ECO:0000256" key="3">
    <source>
        <dbReference type="ARBA" id="ARBA00012759"/>
    </source>
</evidence>
<dbReference type="Pfam" id="PF00443">
    <property type="entry name" value="UCH"/>
    <property type="match status" value="1"/>
</dbReference>
<evidence type="ECO:0000313" key="10">
    <source>
        <dbReference type="EMBL" id="KAF1957757.1"/>
    </source>
</evidence>
<comment type="similarity">
    <text evidence="2">Belongs to the peptidase C19 family.</text>
</comment>
<feature type="compositionally biased region" description="Basic and acidic residues" evidence="8">
    <location>
        <begin position="398"/>
        <end position="407"/>
    </location>
</feature>
<dbReference type="CDD" id="cd02662">
    <property type="entry name" value="Peptidase_C19F"/>
    <property type="match status" value="1"/>
</dbReference>
<evidence type="ECO:0000256" key="5">
    <source>
        <dbReference type="ARBA" id="ARBA00022786"/>
    </source>
</evidence>
<dbReference type="Gene3D" id="3.90.70.10">
    <property type="entry name" value="Cysteine proteinases"/>
    <property type="match status" value="1"/>
</dbReference>
<name>A0A6A5U9G3_9PLEO</name>
<dbReference type="AlphaFoldDB" id="A0A6A5U9G3"/>
<evidence type="ECO:0000313" key="11">
    <source>
        <dbReference type="Proteomes" id="UP000800035"/>
    </source>
</evidence>
<dbReference type="Proteomes" id="UP000800035">
    <property type="component" value="Unassembled WGS sequence"/>
</dbReference>
<dbReference type="InterPro" id="IPR001394">
    <property type="entry name" value="Peptidase_C19_UCH"/>
</dbReference>
<gene>
    <name evidence="10" type="ORF">CC80DRAFT_491125</name>
</gene>
<dbReference type="InterPro" id="IPR050164">
    <property type="entry name" value="Peptidase_C19"/>
</dbReference>
<comment type="catalytic activity">
    <reaction evidence="1">
        <text>Thiol-dependent hydrolysis of ester, thioester, amide, peptide and isopeptide bonds formed by the C-terminal Gly of ubiquitin (a 76-residue protein attached to proteins as an intracellular targeting signal).</text>
        <dbReference type="EC" id="3.4.19.12"/>
    </reaction>
</comment>
<dbReference type="OrthoDB" id="2020758at2759"/>
<evidence type="ECO:0000256" key="1">
    <source>
        <dbReference type="ARBA" id="ARBA00000707"/>
    </source>
</evidence>
<dbReference type="PANTHER" id="PTHR24006">
    <property type="entry name" value="UBIQUITIN CARBOXYL-TERMINAL HYDROLASE"/>
    <property type="match status" value="1"/>
</dbReference>
<feature type="compositionally biased region" description="Acidic residues" evidence="8">
    <location>
        <begin position="544"/>
        <end position="553"/>
    </location>
</feature>
<keyword evidence="6" id="KW-0378">Hydrolase</keyword>
<dbReference type="GO" id="GO:0004843">
    <property type="term" value="F:cysteine-type deubiquitinase activity"/>
    <property type="evidence" value="ECO:0007669"/>
    <property type="project" value="UniProtKB-EC"/>
</dbReference>
<dbReference type="GO" id="GO:0005634">
    <property type="term" value="C:nucleus"/>
    <property type="evidence" value="ECO:0007669"/>
    <property type="project" value="TreeGrafter"/>
</dbReference>
<feature type="compositionally biased region" description="Pro residues" evidence="8">
    <location>
        <begin position="595"/>
        <end position="605"/>
    </location>
</feature>